<accession>A0A5R9PFI1</accession>
<evidence type="ECO:0000313" key="1">
    <source>
        <dbReference type="EMBL" id="TLX21508.1"/>
    </source>
</evidence>
<dbReference type="STRING" id="1123377.GCA_000423885_02248"/>
<sequence length="123" mass="12825">MDTACPTCSCAAKHPAHRLLAALCEGDLDAAMTLGLLDAAPCPSCASACSARLTEARDARRFALAARQRHRARAERLARIKAERDAARRTAVVTTAQQATPALPAAAADALARALAKAKARHA</sequence>
<evidence type="ECO:0000313" key="2">
    <source>
        <dbReference type="Proteomes" id="UP000308508"/>
    </source>
</evidence>
<gene>
    <name evidence="1" type="ORF">E5S66_08210</name>
</gene>
<dbReference type="EMBL" id="SROY01000003">
    <property type="protein sequence ID" value="TLX21508.1"/>
    <property type="molecule type" value="Genomic_DNA"/>
</dbReference>
<keyword evidence="2" id="KW-1185">Reference proteome</keyword>
<organism evidence="1 2">
    <name type="scientific">Thermomonas fusca</name>
    <dbReference type="NCBI Taxonomy" id="215690"/>
    <lineage>
        <taxon>Bacteria</taxon>
        <taxon>Pseudomonadati</taxon>
        <taxon>Pseudomonadota</taxon>
        <taxon>Gammaproteobacteria</taxon>
        <taxon>Lysobacterales</taxon>
        <taxon>Lysobacteraceae</taxon>
        <taxon>Thermomonas</taxon>
    </lineage>
</organism>
<protein>
    <submittedName>
        <fullName evidence="1">Uncharacterized protein</fullName>
    </submittedName>
</protein>
<comment type="caution">
    <text evidence="1">The sequence shown here is derived from an EMBL/GenBank/DDBJ whole genome shotgun (WGS) entry which is preliminary data.</text>
</comment>
<reference evidence="1 2" key="1">
    <citation type="submission" date="2019-04" db="EMBL/GenBank/DDBJ databases">
        <authorList>
            <person name="Grouzdev D.S."/>
            <person name="Nazina T.N."/>
        </authorList>
    </citation>
    <scope>NUCLEOTIDE SEQUENCE [LARGE SCALE GENOMIC DNA]</scope>
    <source>
        <strain evidence="1 2">SHC 3-19</strain>
    </source>
</reference>
<name>A0A5R9PFI1_9GAMM</name>
<proteinExistence type="predicted"/>
<dbReference type="Proteomes" id="UP000308508">
    <property type="component" value="Unassembled WGS sequence"/>
</dbReference>
<dbReference type="RefSeq" id="WP_138348788.1">
    <property type="nucleotide sequence ID" value="NZ_SROY01000003.1"/>
</dbReference>
<dbReference type="AlphaFoldDB" id="A0A5R9PFI1"/>